<sequence>METNNKELKSLKNLILIPTLPVVS</sequence>
<evidence type="ECO:0000313" key="1">
    <source>
        <dbReference type="EMBL" id="MBX46899.1"/>
    </source>
</evidence>
<dbReference type="AlphaFoldDB" id="A0A2P2NWW6"/>
<accession>A0A2P2NWW6</accession>
<dbReference type="EMBL" id="GGEC01066415">
    <property type="protein sequence ID" value="MBX46899.1"/>
    <property type="molecule type" value="Transcribed_RNA"/>
</dbReference>
<proteinExistence type="predicted"/>
<reference evidence="1" key="1">
    <citation type="submission" date="2018-02" db="EMBL/GenBank/DDBJ databases">
        <title>Rhizophora mucronata_Transcriptome.</title>
        <authorList>
            <person name="Meera S.P."/>
            <person name="Sreeshan A."/>
            <person name="Augustine A."/>
        </authorList>
    </citation>
    <scope>NUCLEOTIDE SEQUENCE</scope>
    <source>
        <tissue evidence="1">Leaf</tissue>
    </source>
</reference>
<protein>
    <submittedName>
        <fullName evidence="1">Uncharacterized protein</fullName>
    </submittedName>
</protein>
<organism evidence="1">
    <name type="scientific">Rhizophora mucronata</name>
    <name type="common">Asiatic mangrove</name>
    <dbReference type="NCBI Taxonomy" id="61149"/>
    <lineage>
        <taxon>Eukaryota</taxon>
        <taxon>Viridiplantae</taxon>
        <taxon>Streptophyta</taxon>
        <taxon>Embryophyta</taxon>
        <taxon>Tracheophyta</taxon>
        <taxon>Spermatophyta</taxon>
        <taxon>Magnoliopsida</taxon>
        <taxon>eudicotyledons</taxon>
        <taxon>Gunneridae</taxon>
        <taxon>Pentapetalae</taxon>
        <taxon>rosids</taxon>
        <taxon>fabids</taxon>
        <taxon>Malpighiales</taxon>
        <taxon>Rhizophoraceae</taxon>
        <taxon>Rhizophora</taxon>
    </lineage>
</organism>
<name>A0A2P2NWW6_RHIMU</name>